<name>B3NU15_DROER</name>
<dbReference type="PhylomeDB" id="B3NU15"/>
<dbReference type="OMA" id="EEAHRPM"/>
<reference evidence="1 2" key="1">
    <citation type="journal article" date="2007" name="Nature">
        <title>Evolution of genes and genomes on the Drosophila phylogeny.</title>
        <authorList>
            <consortium name="Drosophila 12 Genomes Consortium"/>
            <person name="Clark A.G."/>
            <person name="Eisen M.B."/>
            <person name="Smith D.R."/>
            <person name="Bergman C.M."/>
            <person name="Oliver B."/>
            <person name="Markow T.A."/>
            <person name="Kaufman T.C."/>
            <person name="Kellis M."/>
            <person name="Gelbart W."/>
            <person name="Iyer V.N."/>
            <person name="Pollard D.A."/>
            <person name="Sackton T.B."/>
            <person name="Larracuente A.M."/>
            <person name="Singh N.D."/>
            <person name="Abad J.P."/>
            <person name="Abt D.N."/>
            <person name="Adryan B."/>
            <person name="Aguade M."/>
            <person name="Akashi H."/>
            <person name="Anderson W.W."/>
            <person name="Aquadro C.F."/>
            <person name="Ardell D.H."/>
            <person name="Arguello R."/>
            <person name="Artieri C.G."/>
            <person name="Barbash D.A."/>
            <person name="Barker D."/>
            <person name="Barsanti P."/>
            <person name="Batterham P."/>
            <person name="Batzoglou S."/>
            <person name="Begun D."/>
            <person name="Bhutkar A."/>
            <person name="Blanco E."/>
            <person name="Bosak S.A."/>
            <person name="Bradley R.K."/>
            <person name="Brand A.D."/>
            <person name="Brent M.R."/>
            <person name="Brooks A.N."/>
            <person name="Brown R.H."/>
            <person name="Butlin R.K."/>
            <person name="Caggese C."/>
            <person name="Calvi B.R."/>
            <person name="Bernardo de Carvalho A."/>
            <person name="Caspi A."/>
            <person name="Castrezana S."/>
            <person name="Celniker S.E."/>
            <person name="Chang J.L."/>
            <person name="Chapple C."/>
            <person name="Chatterji S."/>
            <person name="Chinwalla A."/>
            <person name="Civetta A."/>
            <person name="Clifton S.W."/>
            <person name="Comeron J.M."/>
            <person name="Costello J.C."/>
            <person name="Coyne J.A."/>
            <person name="Daub J."/>
            <person name="David R.G."/>
            <person name="Delcher A.L."/>
            <person name="Delehaunty K."/>
            <person name="Do C.B."/>
            <person name="Ebling H."/>
            <person name="Edwards K."/>
            <person name="Eickbush T."/>
            <person name="Evans J.D."/>
            <person name="Filipski A."/>
            <person name="Findeiss S."/>
            <person name="Freyhult E."/>
            <person name="Fulton L."/>
            <person name="Fulton R."/>
            <person name="Garcia A.C."/>
            <person name="Gardiner A."/>
            <person name="Garfield D.A."/>
            <person name="Garvin B.E."/>
            <person name="Gibson G."/>
            <person name="Gilbert D."/>
            <person name="Gnerre S."/>
            <person name="Godfrey J."/>
            <person name="Good R."/>
            <person name="Gotea V."/>
            <person name="Gravely B."/>
            <person name="Greenberg A.J."/>
            <person name="Griffiths-Jones S."/>
            <person name="Gross S."/>
            <person name="Guigo R."/>
            <person name="Gustafson E.A."/>
            <person name="Haerty W."/>
            <person name="Hahn M.W."/>
            <person name="Halligan D.L."/>
            <person name="Halpern A.L."/>
            <person name="Halter G.M."/>
            <person name="Han M.V."/>
            <person name="Heger A."/>
            <person name="Hillier L."/>
            <person name="Hinrichs A.S."/>
            <person name="Holmes I."/>
            <person name="Hoskins R.A."/>
            <person name="Hubisz M.J."/>
            <person name="Hultmark D."/>
            <person name="Huntley M.A."/>
            <person name="Jaffe D.B."/>
            <person name="Jagadeeshan S."/>
            <person name="Jeck W.R."/>
            <person name="Johnson J."/>
            <person name="Jones C.D."/>
            <person name="Jordan W.C."/>
            <person name="Karpen G.H."/>
            <person name="Kataoka E."/>
            <person name="Keightley P.D."/>
            <person name="Kheradpour P."/>
            <person name="Kirkness E.F."/>
            <person name="Koerich L.B."/>
            <person name="Kristiansen K."/>
            <person name="Kudrna D."/>
            <person name="Kulathinal R.J."/>
            <person name="Kumar S."/>
            <person name="Kwok R."/>
            <person name="Lander E."/>
            <person name="Langley C.H."/>
            <person name="Lapoint R."/>
            <person name="Lazzaro B.P."/>
            <person name="Lee S.J."/>
            <person name="Levesque L."/>
            <person name="Li R."/>
            <person name="Lin C.F."/>
            <person name="Lin M.F."/>
            <person name="Lindblad-Toh K."/>
            <person name="Llopart A."/>
            <person name="Long M."/>
            <person name="Low L."/>
            <person name="Lozovsky E."/>
            <person name="Lu J."/>
            <person name="Luo M."/>
            <person name="Machado C.A."/>
            <person name="Makalowski W."/>
            <person name="Marzo M."/>
            <person name="Matsuda M."/>
            <person name="Matzkin L."/>
            <person name="McAllister B."/>
            <person name="McBride C.S."/>
            <person name="McKernan B."/>
            <person name="McKernan K."/>
            <person name="Mendez-Lago M."/>
            <person name="Minx P."/>
            <person name="Mollenhauer M.U."/>
            <person name="Montooth K."/>
            <person name="Mount S.M."/>
            <person name="Mu X."/>
            <person name="Myers E."/>
            <person name="Negre B."/>
            <person name="Newfeld S."/>
            <person name="Nielsen R."/>
            <person name="Noor M.A."/>
            <person name="O'Grady P."/>
            <person name="Pachter L."/>
            <person name="Papaceit M."/>
            <person name="Parisi M.J."/>
            <person name="Parisi M."/>
            <person name="Parts L."/>
            <person name="Pedersen J.S."/>
            <person name="Pesole G."/>
            <person name="Phillippy A.M."/>
            <person name="Ponting C.P."/>
            <person name="Pop M."/>
            <person name="Porcelli D."/>
            <person name="Powell J.R."/>
            <person name="Prohaska S."/>
            <person name="Pruitt K."/>
            <person name="Puig M."/>
            <person name="Quesneville H."/>
            <person name="Ram K.R."/>
            <person name="Rand D."/>
            <person name="Rasmussen M.D."/>
            <person name="Reed L.K."/>
            <person name="Reenan R."/>
            <person name="Reily A."/>
            <person name="Remington K.A."/>
            <person name="Rieger T.T."/>
            <person name="Ritchie M.G."/>
            <person name="Robin C."/>
            <person name="Rogers Y.H."/>
            <person name="Rohde C."/>
            <person name="Rozas J."/>
            <person name="Rubenfield M.J."/>
            <person name="Ruiz A."/>
            <person name="Russo S."/>
            <person name="Salzberg S.L."/>
            <person name="Sanchez-Gracia A."/>
            <person name="Saranga D.J."/>
            <person name="Sato H."/>
            <person name="Schaeffer S.W."/>
            <person name="Schatz M.C."/>
            <person name="Schlenke T."/>
            <person name="Schwartz R."/>
            <person name="Segarra C."/>
            <person name="Singh R.S."/>
            <person name="Sirot L."/>
            <person name="Sirota M."/>
            <person name="Sisneros N.B."/>
            <person name="Smith C.D."/>
            <person name="Smith T.F."/>
            <person name="Spieth J."/>
            <person name="Stage D.E."/>
            <person name="Stark A."/>
            <person name="Stephan W."/>
            <person name="Strausberg R.L."/>
            <person name="Strempel S."/>
            <person name="Sturgill D."/>
            <person name="Sutton G."/>
            <person name="Sutton G.G."/>
            <person name="Tao W."/>
            <person name="Teichmann S."/>
            <person name="Tobari Y.N."/>
            <person name="Tomimura Y."/>
            <person name="Tsolas J.M."/>
            <person name="Valente V.L."/>
            <person name="Venter E."/>
            <person name="Venter J.C."/>
            <person name="Vicario S."/>
            <person name="Vieira F.G."/>
            <person name="Vilella A.J."/>
            <person name="Villasante A."/>
            <person name="Walenz B."/>
            <person name="Wang J."/>
            <person name="Wasserman M."/>
            <person name="Watts T."/>
            <person name="Wilson D."/>
            <person name="Wilson R.K."/>
            <person name="Wing R.A."/>
            <person name="Wolfner M.F."/>
            <person name="Wong A."/>
            <person name="Wong G.K."/>
            <person name="Wu C.I."/>
            <person name="Wu G."/>
            <person name="Yamamoto D."/>
            <person name="Yang H.P."/>
            <person name="Yang S.P."/>
            <person name="Yorke J.A."/>
            <person name="Yoshida K."/>
            <person name="Zdobnov E."/>
            <person name="Zhang P."/>
            <person name="Zhang Y."/>
            <person name="Zimin A.V."/>
            <person name="Baldwin J."/>
            <person name="Abdouelleil A."/>
            <person name="Abdulkadir J."/>
            <person name="Abebe A."/>
            <person name="Abera B."/>
            <person name="Abreu J."/>
            <person name="Acer S.C."/>
            <person name="Aftuck L."/>
            <person name="Alexander A."/>
            <person name="An P."/>
            <person name="Anderson E."/>
            <person name="Anderson S."/>
            <person name="Arachi H."/>
            <person name="Azer M."/>
            <person name="Bachantsang P."/>
            <person name="Barry A."/>
            <person name="Bayul T."/>
            <person name="Berlin A."/>
            <person name="Bessette D."/>
            <person name="Bloom T."/>
            <person name="Blye J."/>
            <person name="Boguslavskiy L."/>
            <person name="Bonnet C."/>
            <person name="Boukhgalter B."/>
            <person name="Bourzgui I."/>
            <person name="Brown A."/>
            <person name="Cahill P."/>
            <person name="Channer S."/>
            <person name="Cheshatsang Y."/>
            <person name="Chuda L."/>
            <person name="Citroen M."/>
            <person name="Collymore A."/>
            <person name="Cooke P."/>
            <person name="Costello M."/>
            <person name="D'Aco K."/>
            <person name="Daza R."/>
            <person name="De Haan G."/>
            <person name="DeGray S."/>
            <person name="DeMaso C."/>
            <person name="Dhargay N."/>
            <person name="Dooley K."/>
            <person name="Dooley E."/>
            <person name="Doricent M."/>
            <person name="Dorje P."/>
            <person name="Dorjee K."/>
            <person name="Dupes A."/>
            <person name="Elong R."/>
            <person name="Falk J."/>
            <person name="Farina A."/>
            <person name="Faro S."/>
            <person name="Ferguson D."/>
            <person name="Fisher S."/>
            <person name="Foley C.D."/>
            <person name="Franke A."/>
            <person name="Friedrich D."/>
            <person name="Gadbois L."/>
            <person name="Gearin G."/>
            <person name="Gearin C.R."/>
            <person name="Giannoukos G."/>
            <person name="Goode T."/>
            <person name="Graham J."/>
            <person name="Grandbois E."/>
            <person name="Grewal S."/>
            <person name="Gyaltsen K."/>
            <person name="Hafez N."/>
            <person name="Hagos B."/>
            <person name="Hall J."/>
            <person name="Henson C."/>
            <person name="Hollinger A."/>
            <person name="Honan T."/>
            <person name="Huard M.D."/>
            <person name="Hughes L."/>
            <person name="Hurhula B."/>
            <person name="Husby M.E."/>
            <person name="Kamat A."/>
            <person name="Kanga B."/>
            <person name="Kashin S."/>
            <person name="Khazanovich D."/>
            <person name="Kisner P."/>
            <person name="Lance K."/>
            <person name="Lara M."/>
            <person name="Lee W."/>
            <person name="Lennon N."/>
            <person name="Letendre F."/>
            <person name="LeVine R."/>
            <person name="Lipovsky A."/>
            <person name="Liu X."/>
            <person name="Liu J."/>
            <person name="Liu S."/>
            <person name="Lokyitsang T."/>
            <person name="Lokyitsang Y."/>
            <person name="Lubonja R."/>
            <person name="Lui A."/>
            <person name="MacDonald P."/>
            <person name="Magnisalis V."/>
            <person name="Maru K."/>
            <person name="Matthews C."/>
            <person name="McCusker W."/>
            <person name="McDonough S."/>
            <person name="Mehta T."/>
            <person name="Meldrim J."/>
            <person name="Meneus L."/>
            <person name="Mihai O."/>
            <person name="Mihalev A."/>
            <person name="Mihova T."/>
            <person name="Mittelman R."/>
            <person name="Mlenga V."/>
            <person name="Montmayeur A."/>
            <person name="Mulrain L."/>
            <person name="Navidi A."/>
            <person name="Naylor J."/>
            <person name="Negash T."/>
            <person name="Nguyen T."/>
            <person name="Nguyen N."/>
            <person name="Nicol R."/>
            <person name="Norbu C."/>
            <person name="Norbu N."/>
            <person name="Novod N."/>
            <person name="O'Neill B."/>
            <person name="Osman S."/>
            <person name="Markiewicz E."/>
            <person name="Oyono O.L."/>
            <person name="Patti C."/>
            <person name="Phunkhang P."/>
            <person name="Pierre F."/>
            <person name="Priest M."/>
            <person name="Raghuraman S."/>
            <person name="Rege F."/>
            <person name="Reyes R."/>
            <person name="Rise C."/>
            <person name="Rogov P."/>
            <person name="Ross K."/>
            <person name="Ryan E."/>
            <person name="Settipalli S."/>
            <person name="Shea T."/>
            <person name="Sherpa N."/>
            <person name="Shi L."/>
            <person name="Shih D."/>
            <person name="Sparrow T."/>
            <person name="Spaulding J."/>
            <person name="Stalker J."/>
            <person name="Stange-Thomann N."/>
            <person name="Stavropoulos S."/>
            <person name="Stone C."/>
            <person name="Strader C."/>
            <person name="Tesfaye S."/>
            <person name="Thomson T."/>
            <person name="Thoulutsang Y."/>
            <person name="Thoulutsang D."/>
            <person name="Topham K."/>
            <person name="Topping I."/>
            <person name="Tsamla T."/>
            <person name="Vassiliev H."/>
            <person name="Vo A."/>
            <person name="Wangchuk T."/>
            <person name="Wangdi T."/>
            <person name="Weiand M."/>
            <person name="Wilkinson J."/>
            <person name="Wilson A."/>
            <person name="Yadav S."/>
            <person name="Young G."/>
            <person name="Yu Q."/>
            <person name="Zembek L."/>
            <person name="Zhong D."/>
            <person name="Zimmer A."/>
            <person name="Zwirko Z."/>
            <person name="Jaffe D.B."/>
            <person name="Alvarez P."/>
            <person name="Brockman W."/>
            <person name="Butler J."/>
            <person name="Chin C."/>
            <person name="Gnerre S."/>
            <person name="Grabherr M."/>
            <person name="Kleber M."/>
            <person name="Mauceli E."/>
            <person name="MacCallum I."/>
        </authorList>
    </citation>
    <scope>NUCLEOTIDE SEQUENCE [LARGE SCALE GENOMIC DNA]</scope>
    <source>
        <strain evidence="1 2">TSC#14021-0224.01</strain>
    </source>
</reference>
<evidence type="ECO:0008006" key="3">
    <source>
        <dbReference type="Google" id="ProtNLM"/>
    </source>
</evidence>
<keyword evidence="2" id="KW-1185">Reference proteome</keyword>
<organism evidence="1 2">
    <name type="scientific">Drosophila erecta</name>
    <name type="common">Fruit fly</name>
    <dbReference type="NCBI Taxonomy" id="7220"/>
    <lineage>
        <taxon>Eukaryota</taxon>
        <taxon>Metazoa</taxon>
        <taxon>Ecdysozoa</taxon>
        <taxon>Arthropoda</taxon>
        <taxon>Hexapoda</taxon>
        <taxon>Insecta</taxon>
        <taxon>Pterygota</taxon>
        <taxon>Neoptera</taxon>
        <taxon>Endopterygota</taxon>
        <taxon>Diptera</taxon>
        <taxon>Brachycera</taxon>
        <taxon>Muscomorpha</taxon>
        <taxon>Ephydroidea</taxon>
        <taxon>Drosophilidae</taxon>
        <taxon>Drosophila</taxon>
        <taxon>Sophophora</taxon>
    </lineage>
</organism>
<evidence type="ECO:0000313" key="2">
    <source>
        <dbReference type="Proteomes" id="UP000008711"/>
    </source>
</evidence>
<accession>B3NU15</accession>
<reference evidence="1 2" key="2">
    <citation type="journal article" date="2008" name="Bioinformatics">
        <title>Assembly reconciliation.</title>
        <authorList>
            <person name="Zimin A.V."/>
            <person name="Smith D.R."/>
            <person name="Sutton G."/>
            <person name="Yorke J.A."/>
        </authorList>
    </citation>
    <scope>NUCLEOTIDE SEQUENCE [LARGE SCALE GENOMIC DNA]</scope>
    <source>
        <strain evidence="1 2">TSC#14021-0224.01</strain>
    </source>
</reference>
<gene>
    <name evidence="1" type="primary">Dere\GG18551</name>
    <name evidence="1" type="synonym">dere_GLEANR_3378</name>
    <name evidence="1" type="synonym">GG18551</name>
    <name evidence="1" type="ORF">Dere_GG18551</name>
</gene>
<dbReference type="AlphaFoldDB" id="B3NU15"/>
<dbReference type="EMBL" id="CH954180">
    <property type="protein sequence ID" value="EDV45791.1"/>
    <property type="molecule type" value="Genomic_DNA"/>
</dbReference>
<protein>
    <recommendedName>
        <fullName evidence="3">DUF4777 domain-containing protein</fullName>
    </recommendedName>
</protein>
<evidence type="ECO:0000313" key="1">
    <source>
        <dbReference type="EMBL" id="EDV45791.1"/>
    </source>
</evidence>
<proteinExistence type="predicted"/>
<dbReference type="eggNOG" id="ENOG502T6QK">
    <property type="taxonomic scope" value="Eukaryota"/>
</dbReference>
<dbReference type="Proteomes" id="UP000008711">
    <property type="component" value="Unassembled WGS sequence"/>
</dbReference>
<dbReference type="HOGENOM" id="CLU_181748_0_0_1"/>
<sequence length="99" mass="11709">MPVTYRTRTLPLQRNLVPNLLRSILHVLEEAHRPMSDTELNSVLGIQYRRNDPEFYRQVQVNLRDAVEYGILKRQRNHFSLRSRRLGELMSTLGSALHR</sequence>